<feature type="signal peptide" evidence="7">
    <location>
        <begin position="1"/>
        <end position="43"/>
    </location>
</feature>
<keyword evidence="7" id="KW-0732">Signal</keyword>
<dbReference type="Proteomes" id="UP000505377">
    <property type="component" value="Chromosome"/>
</dbReference>
<keyword evidence="3" id="KW-0812">Transmembrane</keyword>
<evidence type="ECO:0000259" key="8">
    <source>
        <dbReference type="PROSITE" id="PS51352"/>
    </source>
</evidence>
<evidence type="ECO:0000256" key="6">
    <source>
        <dbReference type="SAM" id="MobiDB-lite"/>
    </source>
</evidence>
<evidence type="ECO:0000313" key="9">
    <source>
        <dbReference type="EMBL" id="QJY50754.1"/>
    </source>
</evidence>
<dbReference type="SUPFAM" id="SSF52833">
    <property type="entry name" value="Thioredoxin-like"/>
    <property type="match status" value="1"/>
</dbReference>
<dbReference type="CDD" id="cd02966">
    <property type="entry name" value="TlpA_like_family"/>
    <property type="match status" value="1"/>
</dbReference>
<evidence type="ECO:0000256" key="4">
    <source>
        <dbReference type="ARBA" id="ARBA00023157"/>
    </source>
</evidence>
<dbReference type="GO" id="GO:0016491">
    <property type="term" value="F:oxidoreductase activity"/>
    <property type="evidence" value="ECO:0007669"/>
    <property type="project" value="InterPro"/>
</dbReference>
<keyword evidence="3" id="KW-0735">Signal-anchor</keyword>
<feature type="compositionally biased region" description="Low complexity" evidence="6">
    <location>
        <begin position="216"/>
        <end position="230"/>
    </location>
</feature>
<keyword evidence="4" id="KW-1015">Disulfide bond</keyword>
<evidence type="ECO:0000313" key="10">
    <source>
        <dbReference type="Proteomes" id="UP000505377"/>
    </source>
</evidence>
<keyword evidence="2" id="KW-0201">Cytochrome c-type biogenesis</keyword>
<dbReference type="KEGG" id="pbro:HOP40_20025"/>
<gene>
    <name evidence="9" type="ORF">HOP40_20025</name>
</gene>
<dbReference type="InterPro" id="IPR036249">
    <property type="entry name" value="Thioredoxin-like_sf"/>
</dbReference>
<dbReference type="AlphaFoldDB" id="A0A6M6JRN0"/>
<organism evidence="9 10">
    <name type="scientific">Pseudonocardia broussonetiae</name>
    <dbReference type="NCBI Taxonomy" id="2736640"/>
    <lineage>
        <taxon>Bacteria</taxon>
        <taxon>Bacillati</taxon>
        <taxon>Actinomycetota</taxon>
        <taxon>Actinomycetes</taxon>
        <taxon>Pseudonocardiales</taxon>
        <taxon>Pseudonocardiaceae</taxon>
        <taxon>Pseudonocardia</taxon>
    </lineage>
</organism>
<evidence type="ECO:0000256" key="1">
    <source>
        <dbReference type="ARBA" id="ARBA00004196"/>
    </source>
</evidence>
<dbReference type="GO" id="GO:0030313">
    <property type="term" value="C:cell envelope"/>
    <property type="evidence" value="ECO:0007669"/>
    <property type="project" value="UniProtKB-SubCell"/>
</dbReference>
<dbReference type="PROSITE" id="PS00194">
    <property type="entry name" value="THIOREDOXIN_1"/>
    <property type="match status" value="1"/>
</dbReference>
<reference evidence="9 10" key="1">
    <citation type="submission" date="2020-05" db="EMBL/GenBank/DDBJ databases">
        <authorList>
            <person name="Mo P."/>
        </authorList>
    </citation>
    <scope>NUCLEOTIDE SEQUENCE [LARGE SCALE GENOMIC DNA]</scope>
    <source>
        <strain evidence="9 10">Gen01</strain>
    </source>
</reference>
<dbReference type="GO" id="GO:0017004">
    <property type="term" value="P:cytochrome complex assembly"/>
    <property type="evidence" value="ECO:0007669"/>
    <property type="project" value="UniProtKB-KW"/>
</dbReference>
<feature type="region of interest" description="Disordered" evidence="6">
    <location>
        <begin position="216"/>
        <end position="236"/>
    </location>
</feature>
<dbReference type="PANTHER" id="PTHR42852">
    <property type="entry name" value="THIOL:DISULFIDE INTERCHANGE PROTEIN DSBE"/>
    <property type="match status" value="1"/>
</dbReference>
<evidence type="ECO:0000256" key="7">
    <source>
        <dbReference type="SAM" id="SignalP"/>
    </source>
</evidence>
<evidence type="ECO:0000256" key="5">
    <source>
        <dbReference type="ARBA" id="ARBA00023284"/>
    </source>
</evidence>
<dbReference type="PROSITE" id="PS51352">
    <property type="entry name" value="THIOREDOXIN_2"/>
    <property type="match status" value="1"/>
</dbReference>
<sequence>MGADGSSVRAYSPSSTRLAAPVRLRVLAAAAVLLMMLAGCSFASATGDAPSQAGEFTFVAPGGQTRIFYDPPATRGAVRGLSGESLLEPGATVGLQDFPGQVVVLNIWGAWCGPCREEMPGLQQIHEQMQPEGVTLLGIDVRDSADAARDFMADRAITYPSIFDNPGRSLLALSGFPRSTVPSTIVLDRQHRVAAVFLTAVRVSELLPVVQRVAAEPADAAPGSSAPADAQNGSGS</sequence>
<protein>
    <submittedName>
        <fullName evidence="9">TlpA family protein disulfide reductase</fullName>
    </submittedName>
</protein>
<feature type="chain" id="PRO_5039335669" evidence="7">
    <location>
        <begin position="44"/>
        <end position="236"/>
    </location>
</feature>
<dbReference type="InterPro" id="IPR000866">
    <property type="entry name" value="AhpC/TSA"/>
</dbReference>
<keyword evidence="10" id="KW-1185">Reference proteome</keyword>
<dbReference type="GO" id="GO:0016209">
    <property type="term" value="F:antioxidant activity"/>
    <property type="evidence" value="ECO:0007669"/>
    <property type="project" value="InterPro"/>
</dbReference>
<proteinExistence type="predicted"/>
<dbReference type="Pfam" id="PF00578">
    <property type="entry name" value="AhpC-TSA"/>
    <property type="match status" value="1"/>
</dbReference>
<dbReference type="EMBL" id="CP053564">
    <property type="protein sequence ID" value="QJY50754.1"/>
    <property type="molecule type" value="Genomic_DNA"/>
</dbReference>
<feature type="domain" description="Thioredoxin" evidence="8">
    <location>
        <begin position="47"/>
        <end position="215"/>
    </location>
</feature>
<evidence type="ECO:0000256" key="3">
    <source>
        <dbReference type="ARBA" id="ARBA00022968"/>
    </source>
</evidence>
<keyword evidence="5" id="KW-0676">Redox-active center</keyword>
<comment type="subcellular location">
    <subcellularLocation>
        <location evidence="1">Cell envelope</location>
    </subcellularLocation>
</comment>
<dbReference type="InterPro" id="IPR017937">
    <property type="entry name" value="Thioredoxin_CS"/>
</dbReference>
<dbReference type="InterPro" id="IPR050553">
    <property type="entry name" value="Thioredoxin_ResA/DsbE_sf"/>
</dbReference>
<evidence type="ECO:0000256" key="2">
    <source>
        <dbReference type="ARBA" id="ARBA00022748"/>
    </source>
</evidence>
<name>A0A6M6JRN0_9PSEU</name>
<dbReference type="Gene3D" id="3.40.30.10">
    <property type="entry name" value="Glutaredoxin"/>
    <property type="match status" value="1"/>
</dbReference>
<dbReference type="PANTHER" id="PTHR42852:SF6">
    <property type="entry name" value="THIOL:DISULFIDE INTERCHANGE PROTEIN DSBE"/>
    <property type="match status" value="1"/>
</dbReference>
<dbReference type="InterPro" id="IPR013766">
    <property type="entry name" value="Thioredoxin_domain"/>
</dbReference>
<accession>A0A6M6JRN0</accession>